<dbReference type="PROSITE" id="PS00108">
    <property type="entry name" value="PROTEIN_KINASE_ST"/>
    <property type="match status" value="1"/>
</dbReference>
<keyword evidence="2 5" id="KW-0547">Nucleotide-binding</keyword>
<dbReference type="InterPro" id="IPR017441">
    <property type="entry name" value="Protein_kinase_ATP_BS"/>
</dbReference>
<dbReference type="InterPro" id="IPR008271">
    <property type="entry name" value="Ser/Thr_kinase_AS"/>
</dbReference>
<name>A0AAU7CBQ4_9BACT</name>
<dbReference type="EC" id="2.7.11.1" evidence="7"/>
<dbReference type="Pfam" id="PF00069">
    <property type="entry name" value="Pkinase"/>
    <property type="match status" value="1"/>
</dbReference>
<dbReference type="CDD" id="cd14014">
    <property type="entry name" value="STKc_PknB_like"/>
    <property type="match status" value="1"/>
</dbReference>
<dbReference type="InterPro" id="IPR011009">
    <property type="entry name" value="Kinase-like_dom_sf"/>
</dbReference>
<feature type="binding site" evidence="5">
    <location>
        <position position="39"/>
    </location>
    <ligand>
        <name>ATP</name>
        <dbReference type="ChEBI" id="CHEBI:30616"/>
    </ligand>
</feature>
<evidence type="ECO:0000259" key="6">
    <source>
        <dbReference type="PROSITE" id="PS50011"/>
    </source>
</evidence>
<evidence type="ECO:0000256" key="1">
    <source>
        <dbReference type="ARBA" id="ARBA00022679"/>
    </source>
</evidence>
<dbReference type="PANTHER" id="PTHR43289:SF6">
    <property type="entry name" value="SERINE_THREONINE-PROTEIN KINASE NEKL-3"/>
    <property type="match status" value="1"/>
</dbReference>
<keyword evidence="3 7" id="KW-0418">Kinase</keyword>
<evidence type="ECO:0000256" key="3">
    <source>
        <dbReference type="ARBA" id="ARBA00022777"/>
    </source>
</evidence>
<dbReference type="EMBL" id="CP155447">
    <property type="protein sequence ID" value="XBH02439.1"/>
    <property type="molecule type" value="Genomic_DNA"/>
</dbReference>
<dbReference type="Gene3D" id="1.10.510.10">
    <property type="entry name" value="Transferase(Phosphotransferase) domain 1"/>
    <property type="match status" value="1"/>
</dbReference>
<feature type="domain" description="Protein kinase" evidence="6">
    <location>
        <begin position="10"/>
        <end position="262"/>
    </location>
</feature>
<accession>A0AAU7CBQ4</accession>
<dbReference type="GO" id="GO:0004674">
    <property type="term" value="F:protein serine/threonine kinase activity"/>
    <property type="evidence" value="ECO:0007669"/>
    <property type="project" value="UniProtKB-EC"/>
</dbReference>
<dbReference type="AlphaFoldDB" id="A0AAU7CBQ4"/>
<evidence type="ECO:0000256" key="5">
    <source>
        <dbReference type="PROSITE-ProRule" id="PRU10141"/>
    </source>
</evidence>
<dbReference type="PANTHER" id="PTHR43289">
    <property type="entry name" value="MITOGEN-ACTIVATED PROTEIN KINASE KINASE KINASE 20-RELATED"/>
    <property type="match status" value="1"/>
</dbReference>
<evidence type="ECO:0000313" key="7">
    <source>
        <dbReference type="EMBL" id="XBH02439.1"/>
    </source>
</evidence>
<dbReference type="GO" id="GO:0005524">
    <property type="term" value="F:ATP binding"/>
    <property type="evidence" value="ECO:0007669"/>
    <property type="project" value="UniProtKB-UniRule"/>
</dbReference>
<dbReference type="Gene3D" id="3.30.200.20">
    <property type="entry name" value="Phosphorylase Kinase, domain 1"/>
    <property type="match status" value="1"/>
</dbReference>
<dbReference type="InterPro" id="IPR000719">
    <property type="entry name" value="Prot_kinase_dom"/>
</dbReference>
<proteinExistence type="predicted"/>
<reference evidence="7" key="1">
    <citation type="submission" date="2024-05" db="EMBL/GenBank/DDBJ databases">
        <title>Planctomycetes of the genus Singulisphaera possess chitinolytic capabilities.</title>
        <authorList>
            <person name="Ivanova A."/>
        </authorList>
    </citation>
    <scope>NUCLEOTIDE SEQUENCE</scope>
    <source>
        <strain evidence="7">Ch08T</strain>
    </source>
</reference>
<dbReference type="RefSeq" id="WP_406695182.1">
    <property type="nucleotide sequence ID" value="NZ_CP155447.1"/>
</dbReference>
<gene>
    <name evidence="7" type="ORF">V5E97_29510</name>
</gene>
<dbReference type="SUPFAM" id="SSF56112">
    <property type="entry name" value="Protein kinase-like (PK-like)"/>
    <property type="match status" value="1"/>
</dbReference>
<evidence type="ECO:0000256" key="2">
    <source>
        <dbReference type="ARBA" id="ARBA00022741"/>
    </source>
</evidence>
<sequence>MIGTTLNQRFSLEKELGRGGMGAVYRATDQILQRSVAIKVLKEQSGEEVNRRIRLEAQILARLLHDHVVRLYDFGEANGTWYLVMEEVDGTSYLRRWRSITLAERLRILAHVADALDYAHHQGVIHRDMKPGNVLLTAADQPKLSDFGLSVMAEHSDESGTIRGTPQYMSPEQASGQRLDYRTDLYSLGVMLYENAAGSVPFTGKSMSVIAQHVNAIPERPRIRNPALSESLEALILQMLSKKPDQRPGSGSEIARRLREEMERELSRSTAVVVSPPQTEAEQFQQGSANGTITLSETKAISPAQPAPTATPLLSYAAPKAAPPLAKSMLDSILAEPIMLTAEERYLCGHYLAYLLGGSRRKGLFLRRPLDPRNADRARLVLAMTSIMLAGNSDESIANAAELLEQRPDVRSSLSPIVVAKYLLSRNSPAKTKKFRQARRQLLEASKYAREHLTDDKGLLNPGLMPATLSDLQRVAPERTEIDDELVERWNRVAEVWRDDAKFRSAVLRYATRNAANDPASIELWPEVVYPLIERVRWQRQTRTKAEAIWDNVCAHLLHLPDAGVRLDRAFEKAVPAHMVEQLDAELESFEDEPQLDADLSPADLQASNAERLAANAGQGPIDLDALVDDPRPSEKGLVGLANHEPYRFTLGDLGNLWQEAIAALRAPNKNKPAHRLVPVGPYRLVVIPSVRGRSAGQVAIQGMPNKQIEMLTPSIRMGGSGSKPVIAVWIYRDHSLAAVYLDFKKSESYILWHAPNSQQFNFDDLGELNHTLYNLGMEVPDQLDRVLSRWYKPKKPV</sequence>
<dbReference type="PROSITE" id="PS00107">
    <property type="entry name" value="PROTEIN_KINASE_ATP"/>
    <property type="match status" value="1"/>
</dbReference>
<organism evidence="7">
    <name type="scientific">Singulisphaera sp. Ch08</name>
    <dbReference type="NCBI Taxonomy" id="3120278"/>
    <lineage>
        <taxon>Bacteria</taxon>
        <taxon>Pseudomonadati</taxon>
        <taxon>Planctomycetota</taxon>
        <taxon>Planctomycetia</taxon>
        <taxon>Isosphaerales</taxon>
        <taxon>Isosphaeraceae</taxon>
        <taxon>Singulisphaera</taxon>
    </lineage>
</organism>
<dbReference type="PROSITE" id="PS50011">
    <property type="entry name" value="PROTEIN_KINASE_DOM"/>
    <property type="match status" value="1"/>
</dbReference>
<evidence type="ECO:0000256" key="4">
    <source>
        <dbReference type="ARBA" id="ARBA00022840"/>
    </source>
</evidence>
<keyword evidence="4 5" id="KW-0067">ATP-binding</keyword>
<protein>
    <submittedName>
        <fullName evidence="7">Serine/threonine-protein kinase</fullName>
        <ecNumber evidence="7">2.7.11.1</ecNumber>
    </submittedName>
</protein>
<keyword evidence="1 7" id="KW-0808">Transferase</keyword>
<dbReference type="SMART" id="SM00220">
    <property type="entry name" value="S_TKc"/>
    <property type="match status" value="1"/>
</dbReference>